<dbReference type="AlphaFoldDB" id="A0A841K050"/>
<name>A0A841K050_9BACT</name>
<reference evidence="4 5" key="1">
    <citation type="submission" date="2020-08" db="EMBL/GenBank/DDBJ databases">
        <title>Genomic Encyclopedia of Type Strains, Phase IV (KMG-IV): sequencing the most valuable type-strain genomes for metagenomic binning, comparative biology and taxonomic classification.</title>
        <authorList>
            <person name="Goeker M."/>
        </authorList>
    </citation>
    <scope>NUCLEOTIDE SEQUENCE [LARGE SCALE GENOMIC DNA]</scope>
    <source>
        <strain evidence="4 5">DSM 103733</strain>
    </source>
</reference>
<dbReference type="RefSeq" id="WP_231581542.1">
    <property type="nucleotide sequence ID" value="NZ_JACHEK010000011.1"/>
</dbReference>
<dbReference type="InterPro" id="IPR012347">
    <property type="entry name" value="Ferritin-like"/>
</dbReference>
<dbReference type="PANTHER" id="PTHR42932:SF3">
    <property type="entry name" value="DNA PROTECTION DURING STARVATION PROTEIN"/>
    <property type="match status" value="1"/>
</dbReference>
<evidence type="ECO:0000256" key="2">
    <source>
        <dbReference type="RuleBase" id="RU003875"/>
    </source>
</evidence>
<dbReference type="EMBL" id="JACHEK010000011">
    <property type="protein sequence ID" value="MBB6146780.1"/>
    <property type="molecule type" value="Genomic_DNA"/>
</dbReference>
<dbReference type="SUPFAM" id="SSF47240">
    <property type="entry name" value="Ferritin-like"/>
    <property type="match status" value="1"/>
</dbReference>
<evidence type="ECO:0000256" key="1">
    <source>
        <dbReference type="ARBA" id="ARBA00009497"/>
    </source>
</evidence>
<comment type="similarity">
    <text evidence="1 2">Belongs to the Dps family.</text>
</comment>
<gene>
    <name evidence="4" type="ORF">HNQ77_004761</name>
</gene>
<comment type="caution">
    <text evidence="4">The sequence shown here is derived from an EMBL/GenBank/DDBJ whole genome shotgun (WGS) entry which is preliminary data.</text>
</comment>
<feature type="domain" description="Ferritin/DPS" evidence="3">
    <location>
        <begin position="19"/>
        <end position="157"/>
    </location>
</feature>
<dbReference type="Gene3D" id="1.20.1260.10">
    <property type="match status" value="1"/>
</dbReference>
<evidence type="ECO:0000313" key="5">
    <source>
        <dbReference type="Proteomes" id="UP000538666"/>
    </source>
</evidence>
<evidence type="ECO:0000313" key="4">
    <source>
        <dbReference type="EMBL" id="MBB6146780.1"/>
    </source>
</evidence>
<dbReference type="PRINTS" id="PR01346">
    <property type="entry name" value="HELNAPAPROT"/>
</dbReference>
<dbReference type="GO" id="GO:0003677">
    <property type="term" value="F:DNA binding"/>
    <property type="evidence" value="ECO:0007669"/>
    <property type="project" value="UniProtKB-KW"/>
</dbReference>
<protein>
    <submittedName>
        <fullName evidence="4">Starvation-inducible DNA-binding protein</fullName>
    </submittedName>
</protein>
<dbReference type="InterPro" id="IPR008331">
    <property type="entry name" value="Ferritin_DPS_dom"/>
</dbReference>
<dbReference type="InterPro" id="IPR009078">
    <property type="entry name" value="Ferritin-like_SF"/>
</dbReference>
<dbReference type="InterPro" id="IPR002177">
    <property type="entry name" value="DPS_DNA-bd"/>
</dbReference>
<dbReference type="PANTHER" id="PTHR42932">
    <property type="entry name" value="GENERAL STRESS PROTEIN 20U"/>
    <property type="match status" value="1"/>
</dbReference>
<dbReference type="CDD" id="cd01043">
    <property type="entry name" value="DPS"/>
    <property type="match status" value="1"/>
</dbReference>
<dbReference type="GO" id="GO:0008199">
    <property type="term" value="F:ferric iron binding"/>
    <property type="evidence" value="ECO:0007669"/>
    <property type="project" value="InterPro"/>
</dbReference>
<proteinExistence type="inferred from homology"/>
<keyword evidence="5" id="KW-1185">Reference proteome</keyword>
<dbReference type="Proteomes" id="UP000538666">
    <property type="component" value="Unassembled WGS sequence"/>
</dbReference>
<dbReference type="PIRSF" id="PIRSF005900">
    <property type="entry name" value="Dps"/>
    <property type="match status" value="1"/>
</dbReference>
<dbReference type="Pfam" id="PF00210">
    <property type="entry name" value="Ferritin"/>
    <property type="match status" value="1"/>
</dbReference>
<evidence type="ECO:0000259" key="3">
    <source>
        <dbReference type="Pfam" id="PF00210"/>
    </source>
</evidence>
<keyword evidence="4" id="KW-0238">DNA-binding</keyword>
<sequence length="161" mass="18432">MNLDIRTDLSPAAVAAISEMLRQLLADVFVLYVKTKNFHWHMSGPHFRDYHLLLDEQAEEIFAMTDPIAERARKIGGTTLRSIGDIAQHQRLLDNNEQSATAESMLEELVADSRCLTKLMRAAHDVCEEFKDVATASLLEVWIDEAERRTWFLHETVHGRN</sequence>
<organism evidence="4 5">
    <name type="scientific">Silvibacterium bohemicum</name>
    <dbReference type="NCBI Taxonomy" id="1577686"/>
    <lineage>
        <taxon>Bacteria</taxon>
        <taxon>Pseudomonadati</taxon>
        <taxon>Acidobacteriota</taxon>
        <taxon>Terriglobia</taxon>
        <taxon>Terriglobales</taxon>
        <taxon>Acidobacteriaceae</taxon>
        <taxon>Silvibacterium</taxon>
    </lineage>
</organism>
<accession>A0A841K050</accession>